<dbReference type="Proteomes" id="UP000188937">
    <property type="component" value="Chromosome"/>
</dbReference>
<dbReference type="FunFam" id="1.10.287.180:FF:000001">
    <property type="entry name" value="Transcription elongation factor GreA"/>
    <property type="match status" value="1"/>
</dbReference>
<dbReference type="GO" id="GO:0003677">
    <property type="term" value="F:DNA binding"/>
    <property type="evidence" value="ECO:0007669"/>
    <property type="project" value="UniProtKB-UniRule"/>
</dbReference>
<dbReference type="InterPro" id="IPR006359">
    <property type="entry name" value="Tscrpt_elong_fac_GreA"/>
</dbReference>
<dbReference type="GO" id="GO:0070063">
    <property type="term" value="F:RNA polymerase binding"/>
    <property type="evidence" value="ECO:0007669"/>
    <property type="project" value="InterPro"/>
</dbReference>
<dbReference type="NCBIfam" id="TIGR01462">
    <property type="entry name" value="greA"/>
    <property type="match status" value="1"/>
</dbReference>
<dbReference type="NCBIfam" id="NF001263">
    <property type="entry name" value="PRK00226.1-4"/>
    <property type="match status" value="1"/>
</dbReference>
<evidence type="ECO:0000256" key="1">
    <source>
        <dbReference type="ARBA" id="ARBA00008213"/>
    </source>
</evidence>
<dbReference type="PANTHER" id="PTHR30437">
    <property type="entry name" value="TRANSCRIPTION ELONGATION FACTOR GREA"/>
    <property type="match status" value="1"/>
</dbReference>
<dbReference type="KEGG" id="aace:A0U92_10150"/>
<keyword evidence="13" id="KW-1185">Reference proteome</keyword>
<dbReference type="InterPro" id="IPR022691">
    <property type="entry name" value="Tscrpt_elong_fac_GreA/B_N"/>
</dbReference>
<dbReference type="PIRSF" id="PIRSF006092">
    <property type="entry name" value="GreA_GreB"/>
    <property type="match status" value="1"/>
</dbReference>
<evidence type="ECO:0000256" key="4">
    <source>
        <dbReference type="ARBA" id="ARBA00023125"/>
    </source>
</evidence>
<organism evidence="12 13">
    <name type="scientific">Acetobacter aceti</name>
    <dbReference type="NCBI Taxonomy" id="435"/>
    <lineage>
        <taxon>Bacteria</taxon>
        <taxon>Pseudomonadati</taxon>
        <taxon>Pseudomonadota</taxon>
        <taxon>Alphaproteobacteria</taxon>
        <taxon>Acetobacterales</taxon>
        <taxon>Acetobacteraceae</taxon>
        <taxon>Acetobacter</taxon>
        <taxon>Acetobacter subgen. Acetobacter</taxon>
    </lineage>
</organism>
<dbReference type="STRING" id="435.A0U92_10150"/>
<evidence type="ECO:0000256" key="8">
    <source>
        <dbReference type="HAMAP-Rule" id="MF_00105"/>
    </source>
</evidence>
<gene>
    <name evidence="8" type="primary">greA</name>
    <name evidence="12" type="ORF">A0U92_10150</name>
</gene>
<dbReference type="PANTHER" id="PTHR30437:SF4">
    <property type="entry name" value="TRANSCRIPTION ELONGATION FACTOR GREA"/>
    <property type="match status" value="1"/>
</dbReference>
<dbReference type="eggNOG" id="COG0782">
    <property type="taxonomic scope" value="Bacteria"/>
</dbReference>
<reference evidence="12 13" key="1">
    <citation type="submission" date="2016-03" db="EMBL/GenBank/DDBJ databases">
        <title>Acetic acid bacteria sequencing.</title>
        <authorList>
            <person name="Brandt J."/>
            <person name="Jakob F."/>
            <person name="Vogel R.F."/>
        </authorList>
    </citation>
    <scope>NUCLEOTIDE SEQUENCE [LARGE SCALE GENOMIC DNA]</scope>
    <source>
        <strain evidence="12 13">TMW2.1153</strain>
    </source>
</reference>
<evidence type="ECO:0000259" key="10">
    <source>
        <dbReference type="Pfam" id="PF01272"/>
    </source>
</evidence>
<dbReference type="SUPFAM" id="SSF54534">
    <property type="entry name" value="FKBP-like"/>
    <property type="match status" value="1"/>
</dbReference>
<evidence type="ECO:0000313" key="13">
    <source>
        <dbReference type="Proteomes" id="UP000188937"/>
    </source>
</evidence>
<dbReference type="InterPro" id="IPR036805">
    <property type="entry name" value="Tscrpt_elong_fac_GreA/B_N_sf"/>
</dbReference>
<comment type="function">
    <text evidence="6 8 9">Necessary for efficient RNA polymerase transcription elongation past template-encoded arresting sites. The arresting sites in DNA have the property of trapping a certain fraction of elongating RNA polymerases that pass through, resulting in locked ternary complexes. Cleavage of the nascent transcript by cleavage factors such as GreA or GreB allows the resumption of elongation from the new 3'terminus. GreA releases sequences of 2 to 3 nucleotides.</text>
</comment>
<dbReference type="HAMAP" id="MF_00105">
    <property type="entry name" value="GreA_GreB"/>
    <property type="match status" value="1"/>
</dbReference>
<feature type="domain" description="Transcription elongation factor GreA/GreB C-terminal" evidence="10">
    <location>
        <begin position="82"/>
        <end position="155"/>
    </location>
</feature>
<evidence type="ECO:0000256" key="6">
    <source>
        <dbReference type="ARBA" id="ARBA00024916"/>
    </source>
</evidence>
<dbReference type="Gene3D" id="1.10.287.180">
    <property type="entry name" value="Transcription elongation factor, GreA/GreB, N-terminal domain"/>
    <property type="match status" value="1"/>
</dbReference>
<dbReference type="NCBIfam" id="NF001261">
    <property type="entry name" value="PRK00226.1-2"/>
    <property type="match status" value="1"/>
</dbReference>
<dbReference type="InterPro" id="IPR018151">
    <property type="entry name" value="TF_GreA/GreB_CS"/>
</dbReference>
<evidence type="ECO:0000256" key="2">
    <source>
        <dbReference type="ARBA" id="ARBA00013729"/>
    </source>
</evidence>
<dbReference type="SUPFAM" id="SSF46557">
    <property type="entry name" value="GreA transcript cleavage protein, N-terminal domain"/>
    <property type="match status" value="1"/>
</dbReference>
<dbReference type="OrthoDB" id="9808774at2"/>
<evidence type="ECO:0000256" key="5">
    <source>
        <dbReference type="ARBA" id="ARBA00023163"/>
    </source>
</evidence>
<sequence>MQKTPMTASGLQRLEDELRHLKSSERPAVIRAIAEAREHGDLSENAEYHAARERQSFIEGRVLELEEIVSTAEVIDPSKFSGDQVKFGAHVTLIDEETEKEVRYQIVGVYEADIKQGLLSISSPLAKSLIGKSLGDTVSVPAPGGDRSYEITSVVYA</sequence>
<dbReference type="AlphaFoldDB" id="A0A1U9KKV6"/>
<keyword evidence="12" id="KW-0648">Protein biosynthesis</keyword>
<evidence type="ECO:0000256" key="3">
    <source>
        <dbReference type="ARBA" id="ARBA00023015"/>
    </source>
</evidence>
<keyword evidence="3 8" id="KW-0805">Transcription regulation</keyword>
<evidence type="ECO:0000256" key="7">
    <source>
        <dbReference type="ARBA" id="ARBA00030776"/>
    </source>
</evidence>
<dbReference type="Pfam" id="PF01272">
    <property type="entry name" value="GreA_GreB"/>
    <property type="match status" value="1"/>
</dbReference>
<evidence type="ECO:0000256" key="9">
    <source>
        <dbReference type="RuleBase" id="RU000556"/>
    </source>
</evidence>
<dbReference type="InterPro" id="IPR036953">
    <property type="entry name" value="GreA/GreB_C_sf"/>
</dbReference>
<dbReference type="NCBIfam" id="NF001264">
    <property type="entry name" value="PRK00226.1-5"/>
    <property type="match status" value="1"/>
</dbReference>
<dbReference type="InterPro" id="IPR023459">
    <property type="entry name" value="Tscrpt_elong_fac_GreA/B_fam"/>
</dbReference>
<dbReference type="GO" id="GO:0003746">
    <property type="term" value="F:translation elongation factor activity"/>
    <property type="evidence" value="ECO:0007669"/>
    <property type="project" value="UniProtKB-KW"/>
</dbReference>
<dbReference type="GO" id="GO:0032784">
    <property type="term" value="P:regulation of DNA-templated transcription elongation"/>
    <property type="evidence" value="ECO:0007669"/>
    <property type="project" value="UniProtKB-UniRule"/>
</dbReference>
<dbReference type="RefSeq" id="WP_077814377.1">
    <property type="nucleotide sequence ID" value="NZ_CP014692.1"/>
</dbReference>
<keyword evidence="5 8" id="KW-0804">Transcription</keyword>
<dbReference type="PROSITE" id="PS00829">
    <property type="entry name" value="GREAB_1"/>
    <property type="match status" value="1"/>
</dbReference>
<protein>
    <recommendedName>
        <fullName evidence="2 8">Transcription elongation factor GreA</fullName>
    </recommendedName>
    <alternativeName>
        <fullName evidence="7 8">Transcript cleavage factor GreA</fullName>
    </alternativeName>
</protein>
<evidence type="ECO:0000259" key="11">
    <source>
        <dbReference type="Pfam" id="PF03449"/>
    </source>
</evidence>
<name>A0A1U9KKV6_ACEAC</name>
<proteinExistence type="inferred from homology"/>
<keyword evidence="12" id="KW-0251">Elongation factor</keyword>
<dbReference type="InterPro" id="IPR001437">
    <property type="entry name" value="Tscrpt_elong_fac_GreA/B_C"/>
</dbReference>
<dbReference type="EMBL" id="CP014692">
    <property type="protein sequence ID" value="AQS86410.1"/>
    <property type="molecule type" value="Genomic_DNA"/>
</dbReference>
<accession>A0A1U9KKV6</accession>
<dbReference type="Pfam" id="PF03449">
    <property type="entry name" value="GreA_GreB_N"/>
    <property type="match status" value="1"/>
</dbReference>
<feature type="domain" description="Transcription elongation factor GreA/GreB N-terminal" evidence="11">
    <location>
        <begin position="5"/>
        <end position="74"/>
    </location>
</feature>
<evidence type="ECO:0000313" key="12">
    <source>
        <dbReference type="EMBL" id="AQS86410.1"/>
    </source>
</evidence>
<dbReference type="FunFam" id="3.10.50.30:FF:000001">
    <property type="entry name" value="Transcription elongation factor GreA"/>
    <property type="match status" value="1"/>
</dbReference>
<dbReference type="Gene3D" id="3.10.50.30">
    <property type="entry name" value="Transcription elongation factor, GreA/GreB, C-terminal domain"/>
    <property type="match status" value="1"/>
</dbReference>
<dbReference type="PROSITE" id="PS00830">
    <property type="entry name" value="GREAB_2"/>
    <property type="match status" value="1"/>
</dbReference>
<comment type="similarity">
    <text evidence="1 8 9">Belongs to the GreA/GreB family.</text>
</comment>
<dbReference type="InterPro" id="IPR028624">
    <property type="entry name" value="Tscrpt_elong_fac_GreA/B"/>
</dbReference>
<keyword evidence="4 8" id="KW-0238">DNA-binding</keyword>
<dbReference type="GO" id="GO:0006354">
    <property type="term" value="P:DNA-templated transcription elongation"/>
    <property type="evidence" value="ECO:0007669"/>
    <property type="project" value="TreeGrafter"/>
</dbReference>